<feature type="binding site" evidence="18">
    <location>
        <position position="167"/>
    </location>
    <ligand>
        <name>K(+)</name>
        <dbReference type="ChEBI" id="CHEBI:29103"/>
    </ligand>
</feature>
<comment type="function">
    <text evidence="18">Catalyzes the epimerization of the S- and R-forms of NAD(P)HX, a damaged form of NAD(P)H that is a result of enzymatic or heat-dependent hydration. This is a prerequisite for the S-specific NAD(P)H-hydrate dehydratase to allow the repair of both epimers of NAD(P)HX.</text>
</comment>
<dbReference type="GO" id="GO:0110051">
    <property type="term" value="P:metabolite repair"/>
    <property type="evidence" value="ECO:0007669"/>
    <property type="project" value="TreeGrafter"/>
</dbReference>
<feature type="binding site" evidence="18">
    <location>
        <begin position="135"/>
        <end position="141"/>
    </location>
    <ligand>
        <name>(6S)-NADPHX</name>
        <dbReference type="ChEBI" id="CHEBI:64076"/>
    </ligand>
</feature>
<dbReference type="SUPFAM" id="SSF53613">
    <property type="entry name" value="Ribokinase-like"/>
    <property type="match status" value="1"/>
</dbReference>
<comment type="catalytic activity">
    <reaction evidence="2 18 19">
        <text>(6R)-NADPHX = (6S)-NADPHX</text>
        <dbReference type="Rhea" id="RHEA:32227"/>
        <dbReference type="ChEBI" id="CHEBI:64076"/>
        <dbReference type="ChEBI" id="CHEBI:64077"/>
        <dbReference type="EC" id="5.1.99.6"/>
    </reaction>
</comment>
<feature type="binding site" evidence="17">
    <location>
        <position position="338"/>
    </location>
    <ligand>
        <name>(6S)-NADPHX</name>
        <dbReference type="ChEBI" id="CHEBI:64076"/>
    </ligand>
</feature>
<comment type="cofactor">
    <cofactor evidence="18 19">
        <name>K(+)</name>
        <dbReference type="ChEBI" id="CHEBI:29103"/>
    </cofactor>
    <text evidence="18 19">Binds 1 potassium ion per subunit.</text>
</comment>
<dbReference type="InterPro" id="IPR029056">
    <property type="entry name" value="Ribokinase-like"/>
</dbReference>
<dbReference type="InterPro" id="IPR004443">
    <property type="entry name" value="YjeF_N_dom"/>
</dbReference>
<comment type="similarity">
    <text evidence="18">Belongs to the NnrE/AIBP family.</text>
</comment>
<feature type="binding site" evidence="18">
    <location>
        <position position="131"/>
    </location>
    <ligand>
        <name>K(+)</name>
        <dbReference type="ChEBI" id="CHEBI:29103"/>
    </ligand>
</feature>
<dbReference type="EC" id="5.1.99.6" evidence="19"/>
<evidence type="ECO:0000256" key="14">
    <source>
        <dbReference type="ARBA" id="ARBA00025153"/>
    </source>
</evidence>
<dbReference type="InterPro" id="IPR000631">
    <property type="entry name" value="CARKD"/>
</dbReference>
<comment type="similarity">
    <text evidence="4 19">In the C-terminal section; belongs to the NnrD/CARKD family.</text>
</comment>
<feature type="binding site" evidence="18">
    <location>
        <position position="164"/>
    </location>
    <ligand>
        <name>(6S)-NADPHX</name>
        <dbReference type="ChEBI" id="CHEBI:64076"/>
    </ligand>
</feature>
<feature type="binding site" evidence="17">
    <location>
        <begin position="426"/>
        <end position="430"/>
    </location>
    <ligand>
        <name>AMP</name>
        <dbReference type="ChEBI" id="CHEBI:456215"/>
    </ligand>
</feature>
<evidence type="ECO:0000256" key="19">
    <source>
        <dbReference type="PIRNR" id="PIRNR017184"/>
    </source>
</evidence>
<comment type="catalytic activity">
    <reaction evidence="16 17 19">
        <text>(6S)-NADPHX + ADP = AMP + phosphate + NADPH + H(+)</text>
        <dbReference type="Rhea" id="RHEA:32235"/>
        <dbReference type="ChEBI" id="CHEBI:15378"/>
        <dbReference type="ChEBI" id="CHEBI:43474"/>
        <dbReference type="ChEBI" id="CHEBI:57783"/>
        <dbReference type="ChEBI" id="CHEBI:64076"/>
        <dbReference type="ChEBI" id="CHEBI:456215"/>
        <dbReference type="ChEBI" id="CHEBI:456216"/>
        <dbReference type="EC" id="4.2.1.136"/>
    </reaction>
</comment>
<feature type="binding site" evidence="17">
    <location>
        <position position="267"/>
    </location>
    <ligand>
        <name>(6S)-NADPHX</name>
        <dbReference type="ChEBI" id="CHEBI:64076"/>
    </ligand>
</feature>
<dbReference type="EMBL" id="CP059066">
    <property type="protein sequence ID" value="QSQ07867.1"/>
    <property type="molecule type" value="Genomic_DNA"/>
</dbReference>
<evidence type="ECO:0000256" key="12">
    <source>
        <dbReference type="ARBA" id="ARBA00023239"/>
    </source>
</evidence>
<evidence type="ECO:0000256" key="18">
    <source>
        <dbReference type="HAMAP-Rule" id="MF_01966"/>
    </source>
</evidence>
<evidence type="ECO:0000256" key="4">
    <source>
        <dbReference type="ARBA" id="ARBA00009524"/>
    </source>
</evidence>
<keyword evidence="9 18" id="KW-0630">Potassium</keyword>
<dbReference type="RefSeq" id="WP_206708116.1">
    <property type="nucleotide sequence ID" value="NZ_CP059066.1"/>
</dbReference>
<dbReference type="InterPro" id="IPR017953">
    <property type="entry name" value="Carbohydrate_kinase_pred_CS"/>
</dbReference>
<dbReference type="InterPro" id="IPR036652">
    <property type="entry name" value="YjeF_N_dom_sf"/>
</dbReference>
<evidence type="ECO:0000256" key="11">
    <source>
        <dbReference type="ARBA" id="ARBA00023235"/>
    </source>
</evidence>
<keyword evidence="7 17" id="KW-0067">ATP-binding</keyword>
<evidence type="ECO:0000256" key="1">
    <source>
        <dbReference type="ARBA" id="ARBA00000013"/>
    </source>
</evidence>
<dbReference type="AlphaFoldDB" id="A0A8A0RK34"/>
<evidence type="ECO:0000256" key="16">
    <source>
        <dbReference type="ARBA" id="ARBA00049209"/>
    </source>
</evidence>
<comment type="function">
    <text evidence="17">Catalyzes the dehydration of the S-form of NAD(P)HX at the expense of ADP, which is converted to AMP. Together with NAD(P)HX epimerase, which catalyzes the epimerization of the S- and R-forms, the enzyme allows the repair of both epimers of NAD(P)HX, a damaged form of NAD(P)H that is a result of enzymatic or heat-dependent hydration.</text>
</comment>
<dbReference type="Gene3D" id="3.40.1190.20">
    <property type="match status" value="1"/>
</dbReference>
<dbReference type="EC" id="4.2.1.136" evidence="19"/>
<evidence type="ECO:0000256" key="3">
    <source>
        <dbReference type="ARBA" id="ARBA00006001"/>
    </source>
</evidence>
<proteinExistence type="inferred from homology"/>
<dbReference type="GO" id="GO:0005524">
    <property type="term" value="F:ATP binding"/>
    <property type="evidence" value="ECO:0007669"/>
    <property type="project" value="UniProtKB-UniRule"/>
</dbReference>
<dbReference type="GO" id="GO:0046496">
    <property type="term" value="P:nicotinamide nucleotide metabolic process"/>
    <property type="evidence" value="ECO:0007669"/>
    <property type="project" value="UniProtKB-UniRule"/>
</dbReference>
<protein>
    <recommendedName>
        <fullName evidence="19">Bifunctional NAD(P)H-hydrate repair enzyme</fullName>
    </recommendedName>
    <alternativeName>
        <fullName evidence="19">Nicotinamide nucleotide repair protein</fullName>
    </alternativeName>
    <domain>
        <recommendedName>
            <fullName evidence="19">ADP-dependent (S)-NAD(P)H-hydrate dehydratase</fullName>
            <ecNumber evidence="19">4.2.1.136</ecNumber>
        </recommendedName>
        <alternativeName>
            <fullName evidence="19">ADP-dependent NAD(P)HX dehydratase</fullName>
        </alternativeName>
    </domain>
    <domain>
        <recommendedName>
            <fullName evidence="19">NAD(P)H-hydrate epimerase</fullName>
            <ecNumber evidence="19">5.1.99.6</ecNumber>
        </recommendedName>
    </domain>
</protein>
<comment type="similarity">
    <text evidence="3 19">In the N-terminal section; belongs to the NnrE/AIBP family.</text>
</comment>
<evidence type="ECO:0000313" key="22">
    <source>
        <dbReference type="EMBL" id="QSQ07867.1"/>
    </source>
</evidence>
<comment type="cofactor">
    <cofactor evidence="17">
        <name>Mg(2+)</name>
        <dbReference type="ChEBI" id="CHEBI:18420"/>
    </cofactor>
</comment>
<evidence type="ECO:0000256" key="7">
    <source>
        <dbReference type="ARBA" id="ARBA00022840"/>
    </source>
</evidence>
<dbReference type="NCBIfam" id="TIGR00197">
    <property type="entry name" value="yjeF_nterm"/>
    <property type="match status" value="1"/>
</dbReference>
<reference evidence="22" key="1">
    <citation type="submission" date="2020-07" db="EMBL/GenBank/DDBJ databases">
        <title>Koleobacter methoxysyntrophicus gen. nov., sp. nov., a novel anaerobic bacterium isolated from deep subsurface oil field and proposal of Koleobacterales ord. nov. in the phylum Firmicutes.</title>
        <authorList>
            <person name="Sakamoto S."/>
            <person name="Tamaki H."/>
        </authorList>
    </citation>
    <scope>NUCLEOTIDE SEQUENCE</scope>
    <source>
        <strain evidence="22">NRmbB1</strain>
    </source>
</reference>
<dbReference type="HAMAP" id="MF_01965">
    <property type="entry name" value="NADHX_dehydratase"/>
    <property type="match status" value="1"/>
</dbReference>
<evidence type="ECO:0000256" key="6">
    <source>
        <dbReference type="ARBA" id="ARBA00022741"/>
    </source>
</evidence>
<feature type="domain" description="YjeF C-terminal" evidence="20">
    <location>
        <begin position="232"/>
        <end position="515"/>
    </location>
</feature>
<keyword evidence="23" id="KW-1185">Reference proteome</keyword>
<evidence type="ECO:0000259" key="21">
    <source>
        <dbReference type="PROSITE" id="PS51385"/>
    </source>
</evidence>
<dbReference type="GO" id="GO:0046872">
    <property type="term" value="F:metal ion binding"/>
    <property type="evidence" value="ECO:0007669"/>
    <property type="project" value="UniProtKB-UniRule"/>
</dbReference>
<evidence type="ECO:0000256" key="9">
    <source>
        <dbReference type="ARBA" id="ARBA00022958"/>
    </source>
</evidence>
<feature type="binding site" evidence="18">
    <location>
        <position position="60"/>
    </location>
    <ligand>
        <name>K(+)</name>
        <dbReference type="ChEBI" id="CHEBI:29103"/>
    </ligand>
</feature>
<comment type="catalytic activity">
    <reaction evidence="1 18 19">
        <text>(6R)-NADHX = (6S)-NADHX</text>
        <dbReference type="Rhea" id="RHEA:32215"/>
        <dbReference type="ChEBI" id="CHEBI:64074"/>
        <dbReference type="ChEBI" id="CHEBI:64075"/>
        <dbReference type="EC" id="5.1.99.6"/>
    </reaction>
</comment>
<comment type="similarity">
    <text evidence="17">Belongs to the NnrD/CARKD family.</text>
</comment>
<dbReference type="GO" id="GO:0052856">
    <property type="term" value="F:NAD(P)HX epimerase activity"/>
    <property type="evidence" value="ECO:0007669"/>
    <property type="project" value="UniProtKB-UniRule"/>
</dbReference>
<dbReference type="GO" id="GO:0052855">
    <property type="term" value="F:ADP-dependent NAD(P)H-hydrate dehydratase activity"/>
    <property type="evidence" value="ECO:0007669"/>
    <property type="project" value="UniProtKB-UniRule"/>
</dbReference>
<name>A0A8A0RK34_9FIRM</name>
<evidence type="ECO:0000256" key="10">
    <source>
        <dbReference type="ARBA" id="ARBA00023027"/>
    </source>
</evidence>
<evidence type="ECO:0000256" key="15">
    <source>
        <dbReference type="ARBA" id="ARBA00048238"/>
    </source>
</evidence>
<dbReference type="NCBIfam" id="TIGR00196">
    <property type="entry name" value="yjeF_cterm"/>
    <property type="match status" value="1"/>
</dbReference>
<comment type="catalytic activity">
    <reaction evidence="15 17 19">
        <text>(6S)-NADHX + ADP = AMP + phosphate + NADH + H(+)</text>
        <dbReference type="Rhea" id="RHEA:32223"/>
        <dbReference type="ChEBI" id="CHEBI:15378"/>
        <dbReference type="ChEBI" id="CHEBI:43474"/>
        <dbReference type="ChEBI" id="CHEBI:57945"/>
        <dbReference type="ChEBI" id="CHEBI:64074"/>
        <dbReference type="ChEBI" id="CHEBI:456215"/>
        <dbReference type="ChEBI" id="CHEBI:456216"/>
        <dbReference type="EC" id="4.2.1.136"/>
    </reaction>
</comment>
<dbReference type="SUPFAM" id="SSF64153">
    <property type="entry name" value="YjeF N-terminal domain-like"/>
    <property type="match status" value="1"/>
</dbReference>
<evidence type="ECO:0000256" key="17">
    <source>
        <dbReference type="HAMAP-Rule" id="MF_01965"/>
    </source>
</evidence>
<dbReference type="Proteomes" id="UP000662904">
    <property type="component" value="Chromosome"/>
</dbReference>
<dbReference type="Pfam" id="PF01256">
    <property type="entry name" value="Carb_kinase"/>
    <property type="match status" value="1"/>
</dbReference>
<comment type="subunit">
    <text evidence="17">Homotetramer.</text>
</comment>
<feature type="binding site" evidence="17">
    <location>
        <position position="455"/>
    </location>
    <ligand>
        <name>AMP</name>
        <dbReference type="ChEBI" id="CHEBI:456215"/>
    </ligand>
</feature>
<keyword evidence="10 17" id="KW-0520">NAD</keyword>
<keyword evidence="13" id="KW-0511">Multifunctional enzyme</keyword>
<evidence type="ECO:0000256" key="13">
    <source>
        <dbReference type="ARBA" id="ARBA00023268"/>
    </source>
</evidence>
<dbReference type="InterPro" id="IPR030677">
    <property type="entry name" value="Nnr"/>
</dbReference>
<dbReference type="KEGG" id="kme:H0A61_00184"/>
<keyword evidence="12 17" id="KW-0456">Lyase</keyword>
<feature type="binding site" evidence="17">
    <location>
        <position position="389"/>
    </location>
    <ligand>
        <name>(6S)-NADPHX</name>
        <dbReference type="ChEBI" id="CHEBI:64076"/>
    </ligand>
</feature>
<organism evidence="22 23">
    <name type="scientific">Koleobacter methoxysyntrophicus</name>
    <dbReference type="NCBI Taxonomy" id="2751313"/>
    <lineage>
        <taxon>Bacteria</taxon>
        <taxon>Bacillati</taxon>
        <taxon>Bacillota</taxon>
        <taxon>Clostridia</taxon>
        <taxon>Koleobacterales</taxon>
        <taxon>Koleobacteraceae</taxon>
        <taxon>Koleobacter</taxon>
    </lineage>
</organism>
<gene>
    <name evidence="22" type="primary">nnr</name>
    <name evidence="17" type="synonym">nnrD</name>
    <name evidence="18" type="synonym">nnrE</name>
    <name evidence="22" type="ORF">H0A61_00184</name>
</gene>
<dbReference type="PROSITE" id="PS01050">
    <property type="entry name" value="YJEF_C_2"/>
    <property type="match status" value="1"/>
</dbReference>
<dbReference type="Gene3D" id="3.40.50.10260">
    <property type="entry name" value="YjeF N-terminal domain"/>
    <property type="match status" value="1"/>
</dbReference>
<dbReference type="PIRSF" id="PIRSF017184">
    <property type="entry name" value="Nnr"/>
    <property type="match status" value="1"/>
</dbReference>
<dbReference type="CDD" id="cd01171">
    <property type="entry name" value="YXKO-related"/>
    <property type="match status" value="1"/>
</dbReference>
<dbReference type="PANTHER" id="PTHR12592">
    <property type="entry name" value="ATP-DEPENDENT (S)-NAD(P)H-HYDRATE DEHYDRATASE FAMILY MEMBER"/>
    <property type="match status" value="1"/>
</dbReference>
<evidence type="ECO:0000313" key="23">
    <source>
        <dbReference type="Proteomes" id="UP000662904"/>
    </source>
</evidence>
<evidence type="ECO:0000259" key="20">
    <source>
        <dbReference type="PROSITE" id="PS51383"/>
    </source>
</evidence>
<feature type="binding site" evidence="18">
    <location>
        <begin position="59"/>
        <end position="63"/>
    </location>
    <ligand>
        <name>(6S)-NADPHX</name>
        <dbReference type="ChEBI" id="CHEBI:64076"/>
    </ligand>
</feature>
<dbReference type="PROSITE" id="PS51383">
    <property type="entry name" value="YJEF_C_3"/>
    <property type="match status" value="1"/>
</dbReference>
<evidence type="ECO:0000256" key="2">
    <source>
        <dbReference type="ARBA" id="ARBA00000909"/>
    </source>
</evidence>
<dbReference type="PANTHER" id="PTHR12592:SF0">
    <property type="entry name" value="ATP-DEPENDENT (S)-NAD(P)H-HYDRATE DEHYDRATASE"/>
    <property type="match status" value="1"/>
</dbReference>
<comment type="caution">
    <text evidence="18">Lacks conserved residue(s) required for the propagation of feature annotation.</text>
</comment>
<accession>A0A8A0RK34</accession>
<keyword evidence="5 18" id="KW-0479">Metal-binding</keyword>
<dbReference type="HAMAP" id="MF_01966">
    <property type="entry name" value="NADHX_epimerase"/>
    <property type="match status" value="1"/>
</dbReference>
<feature type="binding site" evidence="17">
    <location>
        <position position="456"/>
    </location>
    <ligand>
        <name>(6S)-NADPHX</name>
        <dbReference type="ChEBI" id="CHEBI:64076"/>
    </ligand>
</feature>
<sequence>MKVVTSGEMREIDRRAIQEFGIPGVVLMENAALRVFEAAKDMLGEVAGKRVLVFAGKGNNGGDGFAAARHLANWGAEVEVVLFASKNSLSGDALINFSIIINMGLPVHEALVSGDLDSVRNRLAGAHLIIDAILGTGIKGTVKGPVRDAVSLINDSGIPVLSVDIPSGISGDDGRVCGAAVRADTTVTFGLPKRGHFLYPGAGYTGKLIIGDIGIPKGVVESYEGITGELITRSRIAGLITKRKRDAHKGTFGRVFFLAGSAGYTGAAFLACQGALKSGSGLVTLGVPESINPVMEVKLTEAMTLPLPETDGGILSRDAVPAVLEQVRASRALGVGPGLSTRKDVPEVVKTLVREADIPLVLDADALNSLADDPDILKSRKAPAVITPHPGEMARLLGTTTAEVQEDRIGAAQEAAGKWGVIAVLKGANTVVGHPDGRFFINTTGNPGMATGGTGDVLTGIITSFLGQGMSSLDAALAGVYIHGLAGDRASLQKGERGLTAGDIVETLPLVISEFEK</sequence>
<dbReference type="PROSITE" id="PS51385">
    <property type="entry name" value="YJEF_N"/>
    <property type="match status" value="1"/>
</dbReference>
<comment type="function">
    <text evidence="14 19">Bifunctional enzyme that catalyzes the epimerization of the S- and R-forms of NAD(P)HX and the dehydration of the S-form of NAD(P)HX at the expense of ADP, which is converted to AMP. This allows the repair of both epimers of NAD(P)HX, a damaged form of NAD(P)H that is a result of enzymatic or heat-dependent hydration.</text>
</comment>
<keyword evidence="11 18" id="KW-0413">Isomerase</keyword>
<feature type="domain" description="YjeF N-terminal" evidence="21">
    <location>
        <begin position="9"/>
        <end position="221"/>
    </location>
</feature>
<keyword evidence="8 17" id="KW-0521">NADP</keyword>
<keyword evidence="6 17" id="KW-0547">Nucleotide-binding</keyword>
<dbReference type="Pfam" id="PF03853">
    <property type="entry name" value="YjeF_N"/>
    <property type="match status" value="1"/>
</dbReference>
<evidence type="ECO:0000256" key="8">
    <source>
        <dbReference type="ARBA" id="ARBA00022857"/>
    </source>
</evidence>
<evidence type="ECO:0000256" key="5">
    <source>
        <dbReference type="ARBA" id="ARBA00022723"/>
    </source>
</evidence>